<organism evidence="1 2">
    <name type="scientific">Eiseniibacteriota bacterium</name>
    <dbReference type="NCBI Taxonomy" id="2212470"/>
    <lineage>
        <taxon>Bacteria</taxon>
        <taxon>Candidatus Eiseniibacteriota</taxon>
    </lineage>
</organism>
<dbReference type="EMBL" id="JAGQHS010000323">
    <property type="protein sequence ID" value="MCA9759362.1"/>
    <property type="molecule type" value="Genomic_DNA"/>
</dbReference>
<dbReference type="Proteomes" id="UP000739538">
    <property type="component" value="Unassembled WGS sequence"/>
</dbReference>
<evidence type="ECO:0000313" key="1">
    <source>
        <dbReference type="EMBL" id="MCA9759362.1"/>
    </source>
</evidence>
<reference evidence="1" key="2">
    <citation type="journal article" date="2021" name="Microbiome">
        <title>Successional dynamics and alternative stable states in a saline activated sludge microbial community over 9 years.</title>
        <authorList>
            <person name="Wang Y."/>
            <person name="Ye J."/>
            <person name="Ju F."/>
            <person name="Liu L."/>
            <person name="Boyd J.A."/>
            <person name="Deng Y."/>
            <person name="Parks D.H."/>
            <person name="Jiang X."/>
            <person name="Yin X."/>
            <person name="Woodcroft B.J."/>
            <person name="Tyson G.W."/>
            <person name="Hugenholtz P."/>
            <person name="Polz M.F."/>
            <person name="Zhang T."/>
        </authorList>
    </citation>
    <scope>NUCLEOTIDE SEQUENCE</scope>
    <source>
        <strain evidence="1">HKST-UBA02</strain>
    </source>
</reference>
<feature type="non-terminal residue" evidence="1">
    <location>
        <position position="1"/>
    </location>
</feature>
<reference evidence="1" key="1">
    <citation type="submission" date="2020-04" db="EMBL/GenBank/DDBJ databases">
        <authorList>
            <person name="Zhang T."/>
        </authorList>
    </citation>
    <scope>NUCLEOTIDE SEQUENCE</scope>
    <source>
        <strain evidence="1">HKST-UBA02</strain>
    </source>
</reference>
<sequence length="257" mass="29067">WTPCGPDAAAKVKALLPSTSFLRVSTAKGSWRVLVREEGMAHKPSLLHDLTPQEILHYWSLLSPEQKEDFLARKLAAEAQLEGLHAAPARRGVYGDTLFSRFAGVFHAFGRLQSHVETAIRKELWAEATTRLFGAKYDSLPVLLEQLQAVQGNGELAEATAEDARSAEPQPNRDPVLTYVTFLSACQVRSRIQRTFPEFWNQNRGEARRLESLLEQLPHYREQVGLGAEEERFLGWYEEMFLREIRRPVAVDGRAGE</sequence>
<comment type="caution">
    <text evidence="1">The sequence shown here is derived from an EMBL/GenBank/DDBJ whole genome shotgun (WGS) entry which is preliminary data.</text>
</comment>
<gene>
    <name evidence="1" type="ORF">KDA27_26450</name>
</gene>
<dbReference type="AlphaFoldDB" id="A0A956NH88"/>
<evidence type="ECO:0000313" key="2">
    <source>
        <dbReference type="Proteomes" id="UP000739538"/>
    </source>
</evidence>
<protein>
    <submittedName>
        <fullName evidence="1">Uncharacterized protein</fullName>
    </submittedName>
</protein>
<accession>A0A956NH88</accession>
<proteinExistence type="predicted"/>
<name>A0A956NH88_UNCEI</name>